<dbReference type="Proteomes" id="UP000503096">
    <property type="component" value="Chromosome"/>
</dbReference>
<dbReference type="InterPro" id="IPR000182">
    <property type="entry name" value="GNAT_dom"/>
</dbReference>
<name>A0A6M4H1J4_9PROT</name>
<dbReference type="PROSITE" id="PS51186">
    <property type="entry name" value="GNAT"/>
    <property type="match status" value="1"/>
</dbReference>
<dbReference type="AlphaFoldDB" id="A0A6M4H1J4"/>
<dbReference type="InParanoid" id="A0A6M4H1J4"/>
<reference evidence="2 3" key="1">
    <citation type="submission" date="2020-04" db="EMBL/GenBank/DDBJ databases">
        <title>Usitatibacter rugosus gen. nov., sp. nov. and Usitatibacter palustris sp. nov., novel members of Usitatibacteraceae fam. nov. within the order Nitrosomonadales isolated from soil.</title>
        <authorList>
            <person name="Huber K.J."/>
            <person name="Neumann-Schaal M."/>
            <person name="Geppert A."/>
            <person name="Luckner M."/>
            <person name="Wanner G."/>
            <person name="Overmann J."/>
        </authorList>
    </citation>
    <scope>NUCLEOTIDE SEQUENCE [LARGE SCALE GENOMIC DNA]</scope>
    <source>
        <strain evidence="2 3">Swamp67</strain>
    </source>
</reference>
<dbReference type="Gene3D" id="3.40.630.30">
    <property type="match status" value="1"/>
</dbReference>
<evidence type="ECO:0000313" key="3">
    <source>
        <dbReference type="Proteomes" id="UP000503096"/>
    </source>
</evidence>
<dbReference type="SUPFAM" id="SSF55729">
    <property type="entry name" value="Acyl-CoA N-acyltransferases (Nat)"/>
    <property type="match status" value="1"/>
</dbReference>
<dbReference type="Pfam" id="PF13302">
    <property type="entry name" value="Acetyltransf_3"/>
    <property type="match status" value="1"/>
</dbReference>
<proteinExistence type="predicted"/>
<gene>
    <name evidence="2" type="ORF">DSM104440_00113</name>
</gene>
<accession>A0A6M4H1J4</accession>
<dbReference type="GO" id="GO:0016747">
    <property type="term" value="F:acyltransferase activity, transferring groups other than amino-acyl groups"/>
    <property type="evidence" value="ECO:0007669"/>
    <property type="project" value="InterPro"/>
</dbReference>
<dbReference type="PANTHER" id="PTHR39173">
    <property type="entry name" value="ACETYLTRANSFERASE"/>
    <property type="match status" value="1"/>
</dbReference>
<dbReference type="PANTHER" id="PTHR39173:SF1">
    <property type="entry name" value="ACETYLTRANSFERASE"/>
    <property type="match status" value="1"/>
</dbReference>
<dbReference type="RefSeq" id="WP_171159769.1">
    <property type="nucleotide sequence ID" value="NZ_CP053073.1"/>
</dbReference>
<dbReference type="EMBL" id="CP053073">
    <property type="protein sequence ID" value="QJR13330.1"/>
    <property type="molecule type" value="Genomic_DNA"/>
</dbReference>
<dbReference type="InterPro" id="IPR016181">
    <property type="entry name" value="Acyl_CoA_acyltransferase"/>
</dbReference>
<organism evidence="2 3">
    <name type="scientific">Usitatibacter palustris</name>
    <dbReference type="NCBI Taxonomy" id="2732487"/>
    <lineage>
        <taxon>Bacteria</taxon>
        <taxon>Pseudomonadati</taxon>
        <taxon>Pseudomonadota</taxon>
        <taxon>Betaproteobacteria</taxon>
        <taxon>Nitrosomonadales</taxon>
        <taxon>Usitatibacteraceae</taxon>
        <taxon>Usitatibacter</taxon>
    </lineage>
</organism>
<dbReference type="KEGG" id="upl:DSM104440_00113"/>
<feature type="domain" description="N-acetyltransferase" evidence="1">
    <location>
        <begin position="39"/>
        <end position="189"/>
    </location>
</feature>
<protein>
    <recommendedName>
        <fullName evidence="1">N-acetyltransferase domain-containing protein</fullName>
    </recommendedName>
</protein>
<evidence type="ECO:0000313" key="2">
    <source>
        <dbReference type="EMBL" id="QJR13330.1"/>
    </source>
</evidence>
<keyword evidence="3" id="KW-1185">Reference proteome</keyword>
<sequence>MGAPFKLVQPSAEYLSAYVAALERGWSWDTVRGKVAADEELELIRKDSAAFLASLAIRRPEGAMVTLPDGTQVPRLPGLRRWMWDGEFCGAIGFRWQDGTEALPPHVLGHIGYTVVPWKQRMGCATRALGLILPLAKEEGLRYVELTTDPANVASQRVIEANGGVLHERFTKPEAFGSTPGLRYRIALERIADGS</sequence>
<evidence type="ECO:0000259" key="1">
    <source>
        <dbReference type="PROSITE" id="PS51186"/>
    </source>
</evidence>